<evidence type="ECO:0000259" key="8">
    <source>
        <dbReference type="Pfam" id="PF04085"/>
    </source>
</evidence>
<dbReference type="NCBIfam" id="TIGR00219">
    <property type="entry name" value="mreC"/>
    <property type="match status" value="1"/>
</dbReference>
<dbReference type="Gene3D" id="2.40.10.340">
    <property type="entry name" value="Rod shape-determining protein MreC, domain 1"/>
    <property type="match status" value="1"/>
</dbReference>
<feature type="domain" description="Rod shape-determining protein MreC beta-barrel core" evidence="8">
    <location>
        <begin position="123"/>
        <end position="274"/>
    </location>
</feature>
<sequence>MFKFNRNSLLIFLLFLLIISGLFFFQLNSINLPFLNWLRELFYNLITPVLNLINNVLDKIKGFFITLFSIDDIQEEVKQLRRKNNTLERQILFLENINRENERLRELLNFKENVDYQLVGAKVIANSPSIWEKVITVNRGSNDGVEKRMPVITYRGYLVGRVEAVGTNSAQVRLLTDKDFVVGGIVARTDSRAIGLLHGSGRKDQSNIMDNIAWDADITKGDIILTSGLSNNFPAGIKIGQVQKVEADNYGLSQKADIGLFINSLTLEEVMIIKNFPQAAEDIPAPDSEENSEANSGQSQEE</sequence>
<dbReference type="OrthoDB" id="9792313at2"/>
<dbReference type="STRING" id="29563.SAMN02983006_01151"/>
<feature type="coiled-coil region" evidence="6">
    <location>
        <begin position="70"/>
        <end position="114"/>
    </location>
</feature>
<protein>
    <recommendedName>
        <fullName evidence="2 5">Cell shape-determining protein MreC</fullName>
    </recommendedName>
    <alternativeName>
        <fullName evidence="4 5">Cell shape protein MreC</fullName>
    </alternativeName>
</protein>
<dbReference type="AlphaFoldDB" id="A0A1I4HQL6"/>
<gene>
    <name evidence="9" type="ORF">SAMN02983006_01151</name>
</gene>
<dbReference type="PANTHER" id="PTHR34138:SF1">
    <property type="entry name" value="CELL SHAPE-DETERMINING PROTEIN MREC"/>
    <property type="match status" value="1"/>
</dbReference>
<accession>A0A1I4HQL6</accession>
<evidence type="ECO:0000256" key="6">
    <source>
        <dbReference type="SAM" id="Coils"/>
    </source>
</evidence>
<feature type="compositionally biased region" description="Polar residues" evidence="7">
    <location>
        <begin position="293"/>
        <end position="302"/>
    </location>
</feature>
<dbReference type="InterPro" id="IPR007221">
    <property type="entry name" value="MreC"/>
</dbReference>
<keyword evidence="6" id="KW-0175">Coiled coil</keyword>
<name>A0A1I4HQL6_9FIRM</name>
<keyword evidence="3 5" id="KW-0133">Cell shape</keyword>
<dbReference type="PIRSF" id="PIRSF038471">
    <property type="entry name" value="MreC"/>
    <property type="match status" value="1"/>
</dbReference>
<evidence type="ECO:0000256" key="1">
    <source>
        <dbReference type="ARBA" id="ARBA00009369"/>
    </source>
</evidence>
<evidence type="ECO:0000256" key="5">
    <source>
        <dbReference type="PIRNR" id="PIRNR038471"/>
    </source>
</evidence>
<dbReference type="InterPro" id="IPR042177">
    <property type="entry name" value="Cell/Rod_1"/>
</dbReference>
<evidence type="ECO:0000313" key="10">
    <source>
        <dbReference type="Proteomes" id="UP000199006"/>
    </source>
</evidence>
<dbReference type="RefSeq" id="WP_089860915.1">
    <property type="nucleotide sequence ID" value="NZ_FOTI01000012.1"/>
</dbReference>
<dbReference type="Pfam" id="PF04085">
    <property type="entry name" value="MreC"/>
    <property type="match status" value="1"/>
</dbReference>
<dbReference type="GO" id="GO:0008360">
    <property type="term" value="P:regulation of cell shape"/>
    <property type="evidence" value="ECO:0007669"/>
    <property type="project" value="UniProtKB-KW"/>
</dbReference>
<evidence type="ECO:0000256" key="2">
    <source>
        <dbReference type="ARBA" id="ARBA00013855"/>
    </source>
</evidence>
<comment type="similarity">
    <text evidence="1 5">Belongs to the MreC family.</text>
</comment>
<dbReference type="Gene3D" id="2.40.10.350">
    <property type="entry name" value="Rod shape-determining protein MreC, domain 2"/>
    <property type="match status" value="1"/>
</dbReference>
<evidence type="ECO:0000256" key="4">
    <source>
        <dbReference type="ARBA" id="ARBA00032089"/>
    </source>
</evidence>
<keyword evidence="10" id="KW-1185">Reference proteome</keyword>
<reference evidence="9 10" key="1">
    <citation type="submission" date="2016-10" db="EMBL/GenBank/DDBJ databases">
        <authorList>
            <person name="de Groot N.N."/>
        </authorList>
    </citation>
    <scope>NUCLEOTIDE SEQUENCE [LARGE SCALE GENOMIC DNA]</scope>
    <source>
        <strain evidence="9 10">ATCC 51327</strain>
    </source>
</reference>
<dbReference type="Proteomes" id="UP000199006">
    <property type="component" value="Unassembled WGS sequence"/>
</dbReference>
<evidence type="ECO:0000256" key="3">
    <source>
        <dbReference type="ARBA" id="ARBA00022960"/>
    </source>
</evidence>
<dbReference type="GO" id="GO:0005886">
    <property type="term" value="C:plasma membrane"/>
    <property type="evidence" value="ECO:0007669"/>
    <property type="project" value="TreeGrafter"/>
</dbReference>
<feature type="region of interest" description="Disordered" evidence="7">
    <location>
        <begin position="281"/>
        <end position="302"/>
    </location>
</feature>
<evidence type="ECO:0000256" key="7">
    <source>
        <dbReference type="SAM" id="MobiDB-lite"/>
    </source>
</evidence>
<evidence type="ECO:0000313" key="9">
    <source>
        <dbReference type="EMBL" id="SFL44050.1"/>
    </source>
</evidence>
<dbReference type="InterPro" id="IPR055342">
    <property type="entry name" value="MreC_beta-barrel_core"/>
</dbReference>
<dbReference type="InterPro" id="IPR042175">
    <property type="entry name" value="Cell/Rod_MreC_2"/>
</dbReference>
<dbReference type="EMBL" id="FOTI01000012">
    <property type="protein sequence ID" value="SFL44050.1"/>
    <property type="molecule type" value="Genomic_DNA"/>
</dbReference>
<dbReference type="PANTHER" id="PTHR34138">
    <property type="entry name" value="CELL SHAPE-DETERMINING PROTEIN MREC"/>
    <property type="match status" value="1"/>
</dbReference>
<organism evidence="9 10">
    <name type="scientific">Halanaerobium salsuginis</name>
    <dbReference type="NCBI Taxonomy" id="29563"/>
    <lineage>
        <taxon>Bacteria</taxon>
        <taxon>Bacillati</taxon>
        <taxon>Bacillota</taxon>
        <taxon>Clostridia</taxon>
        <taxon>Halanaerobiales</taxon>
        <taxon>Halanaerobiaceae</taxon>
        <taxon>Halanaerobium</taxon>
    </lineage>
</organism>
<comment type="function">
    <text evidence="5">Involved in formation and maintenance of cell shape.</text>
</comment>
<proteinExistence type="inferred from homology"/>